<dbReference type="STRING" id="429728.SAMN05216456_3445"/>
<comment type="similarity">
    <text evidence="7">Belongs to the binding-protein-dependent transport system permease family.</text>
</comment>
<dbReference type="PANTHER" id="PTHR30193:SF37">
    <property type="entry name" value="INNER MEMBRANE ABC TRANSPORTER PERMEASE PROTEIN YCJO"/>
    <property type="match status" value="1"/>
</dbReference>
<dbReference type="CDD" id="cd06261">
    <property type="entry name" value="TM_PBP2"/>
    <property type="match status" value="1"/>
</dbReference>
<feature type="transmembrane region" description="Helical" evidence="7">
    <location>
        <begin position="25"/>
        <end position="47"/>
    </location>
</feature>
<protein>
    <submittedName>
        <fullName evidence="9">Multiple sugar transport system permease protein/sn-glycerol 3-phosphate transport system permease protein</fullName>
    </submittedName>
</protein>
<feature type="transmembrane region" description="Helical" evidence="7">
    <location>
        <begin position="268"/>
        <end position="293"/>
    </location>
</feature>
<evidence type="ECO:0000256" key="7">
    <source>
        <dbReference type="RuleBase" id="RU363032"/>
    </source>
</evidence>
<accession>A0A1I7NUY6</accession>
<evidence type="ECO:0000256" key="1">
    <source>
        <dbReference type="ARBA" id="ARBA00004651"/>
    </source>
</evidence>
<keyword evidence="10" id="KW-1185">Reference proteome</keyword>
<comment type="subcellular location">
    <subcellularLocation>
        <location evidence="1 7">Cell membrane</location>
        <topology evidence="1 7">Multi-pass membrane protein</topology>
    </subcellularLocation>
</comment>
<dbReference type="GO" id="GO:0005886">
    <property type="term" value="C:plasma membrane"/>
    <property type="evidence" value="ECO:0007669"/>
    <property type="project" value="UniProtKB-SubCell"/>
</dbReference>
<evidence type="ECO:0000256" key="3">
    <source>
        <dbReference type="ARBA" id="ARBA00022475"/>
    </source>
</evidence>
<feature type="transmembrane region" description="Helical" evidence="7">
    <location>
        <begin position="119"/>
        <end position="140"/>
    </location>
</feature>
<dbReference type="PROSITE" id="PS50928">
    <property type="entry name" value="ABC_TM1"/>
    <property type="match status" value="1"/>
</dbReference>
<dbReference type="AlphaFoldDB" id="A0A1I7NUY6"/>
<dbReference type="Pfam" id="PF00528">
    <property type="entry name" value="BPD_transp_1"/>
    <property type="match status" value="1"/>
</dbReference>
<gene>
    <name evidence="9" type="ORF">SAMN05216456_3445</name>
</gene>
<dbReference type="InterPro" id="IPR051393">
    <property type="entry name" value="ABC_transporter_permease"/>
</dbReference>
<dbReference type="InterPro" id="IPR035906">
    <property type="entry name" value="MetI-like_sf"/>
</dbReference>
<dbReference type="InterPro" id="IPR000515">
    <property type="entry name" value="MetI-like"/>
</dbReference>
<keyword evidence="9" id="KW-0762">Sugar transport</keyword>
<keyword evidence="4 7" id="KW-0812">Transmembrane</keyword>
<evidence type="ECO:0000256" key="4">
    <source>
        <dbReference type="ARBA" id="ARBA00022692"/>
    </source>
</evidence>
<feature type="domain" description="ABC transmembrane type-1" evidence="8">
    <location>
        <begin position="78"/>
        <end position="294"/>
    </location>
</feature>
<keyword evidence="5 7" id="KW-1133">Transmembrane helix</keyword>
<evidence type="ECO:0000256" key="6">
    <source>
        <dbReference type="ARBA" id="ARBA00023136"/>
    </source>
</evidence>
<name>A0A1I7NUY6_9HYPH</name>
<dbReference type="GO" id="GO:0055085">
    <property type="term" value="P:transmembrane transport"/>
    <property type="evidence" value="ECO:0007669"/>
    <property type="project" value="InterPro"/>
</dbReference>
<feature type="transmembrane region" description="Helical" evidence="7">
    <location>
        <begin position="160"/>
        <end position="178"/>
    </location>
</feature>
<feature type="transmembrane region" description="Helical" evidence="7">
    <location>
        <begin position="87"/>
        <end position="107"/>
    </location>
</feature>
<dbReference type="Gene3D" id="1.10.3720.10">
    <property type="entry name" value="MetI-like"/>
    <property type="match status" value="1"/>
</dbReference>
<keyword evidence="2 7" id="KW-0813">Transport</keyword>
<feature type="transmembrane region" description="Helical" evidence="7">
    <location>
        <begin position="225"/>
        <end position="248"/>
    </location>
</feature>
<dbReference type="EMBL" id="FPCK01000004">
    <property type="protein sequence ID" value="SFV38450.1"/>
    <property type="molecule type" value="Genomic_DNA"/>
</dbReference>
<evidence type="ECO:0000256" key="5">
    <source>
        <dbReference type="ARBA" id="ARBA00022989"/>
    </source>
</evidence>
<dbReference type="Proteomes" id="UP000199074">
    <property type="component" value="Unassembled WGS sequence"/>
</dbReference>
<dbReference type="SUPFAM" id="SSF161098">
    <property type="entry name" value="MetI-like"/>
    <property type="match status" value="1"/>
</dbReference>
<keyword evidence="3" id="KW-1003">Cell membrane</keyword>
<evidence type="ECO:0000256" key="2">
    <source>
        <dbReference type="ARBA" id="ARBA00022448"/>
    </source>
</evidence>
<organism evidence="9 10">
    <name type="scientific">Devosia crocina</name>
    <dbReference type="NCBI Taxonomy" id="429728"/>
    <lineage>
        <taxon>Bacteria</taxon>
        <taxon>Pseudomonadati</taxon>
        <taxon>Pseudomonadota</taxon>
        <taxon>Alphaproteobacteria</taxon>
        <taxon>Hyphomicrobiales</taxon>
        <taxon>Devosiaceae</taxon>
        <taxon>Devosia</taxon>
    </lineage>
</organism>
<evidence type="ECO:0000313" key="9">
    <source>
        <dbReference type="EMBL" id="SFV38450.1"/>
    </source>
</evidence>
<proteinExistence type="inferred from homology"/>
<evidence type="ECO:0000259" key="8">
    <source>
        <dbReference type="PROSITE" id="PS50928"/>
    </source>
</evidence>
<reference evidence="9 10" key="1">
    <citation type="submission" date="2016-10" db="EMBL/GenBank/DDBJ databases">
        <authorList>
            <person name="de Groot N.N."/>
        </authorList>
    </citation>
    <scope>NUCLEOTIDE SEQUENCE [LARGE SCALE GENOMIC DNA]</scope>
    <source>
        <strain evidence="9 10">IPL20</strain>
    </source>
</reference>
<dbReference type="PANTHER" id="PTHR30193">
    <property type="entry name" value="ABC TRANSPORTER PERMEASE PROTEIN"/>
    <property type="match status" value="1"/>
</dbReference>
<sequence>MFDQAVGDVHCRFPVEAMSPKLTPYLLVAPLLAFIAVFTYIPIFTSIDLSFRSWNFMSPDMPFVGLDNYARLLGSQSFWNSMSVTTIFAVVSVPLRLALALAIASYLKREAASSRVLRGALFLPTITSTVSIAVVFSWVFSTDYGLANAFLSALGLGKMPWLQDPTLALLVLILINTWKQLGYDVIIYIAGLQAVPQELYDAAAIDGGKRWQVFRRVTVPLIMPTTYFLLVVSVIEAFQVFTIINVMTRGGPAGATDMLVHLLYRTGFVLFDIGTGSALAVILFALLIVLALLKSRIVGSKVHYEA</sequence>
<keyword evidence="6 7" id="KW-0472">Membrane</keyword>
<evidence type="ECO:0000313" key="10">
    <source>
        <dbReference type="Proteomes" id="UP000199074"/>
    </source>
</evidence>